<organism evidence="2 3">
    <name type="scientific">Dorcoceras hygrometricum</name>
    <dbReference type="NCBI Taxonomy" id="472368"/>
    <lineage>
        <taxon>Eukaryota</taxon>
        <taxon>Viridiplantae</taxon>
        <taxon>Streptophyta</taxon>
        <taxon>Embryophyta</taxon>
        <taxon>Tracheophyta</taxon>
        <taxon>Spermatophyta</taxon>
        <taxon>Magnoliopsida</taxon>
        <taxon>eudicotyledons</taxon>
        <taxon>Gunneridae</taxon>
        <taxon>Pentapetalae</taxon>
        <taxon>asterids</taxon>
        <taxon>lamiids</taxon>
        <taxon>Lamiales</taxon>
        <taxon>Gesneriaceae</taxon>
        <taxon>Didymocarpoideae</taxon>
        <taxon>Trichosporeae</taxon>
        <taxon>Loxocarpinae</taxon>
        <taxon>Dorcoceras</taxon>
    </lineage>
</organism>
<dbReference type="Proteomes" id="UP000250235">
    <property type="component" value="Unassembled WGS sequence"/>
</dbReference>
<feature type="compositionally biased region" description="Basic residues" evidence="1">
    <location>
        <begin position="20"/>
        <end position="42"/>
    </location>
</feature>
<feature type="compositionally biased region" description="Basic and acidic residues" evidence="1">
    <location>
        <begin position="83"/>
        <end position="94"/>
    </location>
</feature>
<sequence length="283" mass="31347">MRNQRATGEAQRRNRGVQPSRHRRRLAGARPPPRNHARRSSARGRDKRGAPSPSCAIAWRTSVGNHRATAPRNMRNQRATGEAQRRNRGVEKQHQAGPPIAQQAAQFTAMHRPPCPRPETGFLRQPALEGLTRSAWTDSPRQDWPEQILAKRRRRAPGGGGEAFERRGGGGYKSLGFGSGPTGPGPTDEHSVHPHHRDFIVTLIADQIRRIDSVSKTEYYDLKNHFSEPKCKMTVLPLNSGTCVTLNGSGIQLVVGPQPLWLWNHNSGPAQRIMVRASSNIAP</sequence>
<evidence type="ECO:0000256" key="1">
    <source>
        <dbReference type="SAM" id="MobiDB-lite"/>
    </source>
</evidence>
<proteinExistence type="predicted"/>
<name>A0A2Z7DBE1_9LAMI</name>
<feature type="compositionally biased region" description="Gly residues" evidence="1">
    <location>
        <begin position="169"/>
        <end position="182"/>
    </location>
</feature>
<accession>A0A2Z7DBE1</accession>
<evidence type="ECO:0000313" key="2">
    <source>
        <dbReference type="EMBL" id="KZV56584.1"/>
    </source>
</evidence>
<evidence type="ECO:0000313" key="3">
    <source>
        <dbReference type="Proteomes" id="UP000250235"/>
    </source>
</evidence>
<feature type="region of interest" description="Disordered" evidence="1">
    <location>
        <begin position="1"/>
        <end position="100"/>
    </location>
</feature>
<keyword evidence="3" id="KW-1185">Reference proteome</keyword>
<reference evidence="2 3" key="1">
    <citation type="journal article" date="2015" name="Proc. Natl. Acad. Sci. U.S.A.">
        <title>The resurrection genome of Boea hygrometrica: A blueprint for survival of dehydration.</title>
        <authorList>
            <person name="Xiao L."/>
            <person name="Yang G."/>
            <person name="Zhang L."/>
            <person name="Yang X."/>
            <person name="Zhao S."/>
            <person name="Ji Z."/>
            <person name="Zhou Q."/>
            <person name="Hu M."/>
            <person name="Wang Y."/>
            <person name="Chen M."/>
            <person name="Xu Y."/>
            <person name="Jin H."/>
            <person name="Xiao X."/>
            <person name="Hu G."/>
            <person name="Bao F."/>
            <person name="Hu Y."/>
            <person name="Wan P."/>
            <person name="Li L."/>
            <person name="Deng X."/>
            <person name="Kuang T."/>
            <person name="Xiang C."/>
            <person name="Zhu J.K."/>
            <person name="Oliver M.J."/>
            <person name="He Y."/>
        </authorList>
    </citation>
    <scope>NUCLEOTIDE SEQUENCE [LARGE SCALE GENOMIC DNA]</scope>
    <source>
        <strain evidence="3">cv. XS01</strain>
    </source>
</reference>
<dbReference type="AlphaFoldDB" id="A0A2Z7DBE1"/>
<feature type="region of interest" description="Disordered" evidence="1">
    <location>
        <begin position="152"/>
        <end position="193"/>
    </location>
</feature>
<protein>
    <submittedName>
        <fullName evidence="2">Uncharacterized protein</fullName>
    </submittedName>
</protein>
<dbReference type="EMBL" id="KQ988034">
    <property type="protein sequence ID" value="KZV56584.1"/>
    <property type="molecule type" value="Genomic_DNA"/>
</dbReference>
<gene>
    <name evidence="2" type="ORF">F511_27172</name>
</gene>